<accession>A0A0R2D8G6</accession>
<dbReference type="OrthoDB" id="9807674at2"/>
<evidence type="ECO:0000313" key="2">
    <source>
        <dbReference type="EMBL" id="KRN00185.1"/>
    </source>
</evidence>
<dbReference type="InterPro" id="IPR007345">
    <property type="entry name" value="Polysacch_pyruvyl_Trfase"/>
</dbReference>
<dbReference type="STRING" id="1423796.FC24_GL000012"/>
<dbReference type="PATRIC" id="fig|1423796.3.peg.12"/>
<dbReference type="RefSeq" id="WP_057872829.1">
    <property type="nucleotide sequence ID" value="NZ_AYYI01000001.1"/>
</dbReference>
<organism evidence="2 3">
    <name type="scientific">Loigolactobacillus rennini DSM 20253</name>
    <dbReference type="NCBI Taxonomy" id="1423796"/>
    <lineage>
        <taxon>Bacteria</taxon>
        <taxon>Bacillati</taxon>
        <taxon>Bacillota</taxon>
        <taxon>Bacilli</taxon>
        <taxon>Lactobacillales</taxon>
        <taxon>Lactobacillaceae</taxon>
        <taxon>Loigolactobacillus</taxon>
    </lineage>
</organism>
<dbReference type="EMBL" id="AYYI01000001">
    <property type="protein sequence ID" value="KRN00185.1"/>
    <property type="molecule type" value="Genomic_DNA"/>
</dbReference>
<feature type="domain" description="Polysaccharide pyruvyl transferase" evidence="1">
    <location>
        <begin position="50"/>
        <end position="294"/>
    </location>
</feature>
<dbReference type="Pfam" id="PF04230">
    <property type="entry name" value="PS_pyruv_trans"/>
    <property type="match status" value="1"/>
</dbReference>
<comment type="caution">
    <text evidence="2">The sequence shown here is derived from an EMBL/GenBank/DDBJ whole genome shotgun (WGS) entry which is preliminary data.</text>
</comment>
<proteinExistence type="predicted"/>
<protein>
    <submittedName>
        <fullName evidence="2">Exopolysaccharide biosynthesis protein</fullName>
    </submittedName>
</protein>
<dbReference type="AlphaFoldDB" id="A0A0R2D8G6"/>
<evidence type="ECO:0000313" key="3">
    <source>
        <dbReference type="Proteomes" id="UP000051638"/>
    </source>
</evidence>
<evidence type="ECO:0000259" key="1">
    <source>
        <dbReference type="Pfam" id="PF04230"/>
    </source>
</evidence>
<sequence length="356" mass="41429">MKSIVNKIKLLSQKTPLGWFKYFSRKYQFSLPSKMGKKRVFLFLTPTHKNLGDQAITIAELFYLKQVLPAYQVIEIPDINYAKGIKLVSKVLTDQDIIMVHGGGNLGTLYPTAEKQRRLLMKNFSRNKIIIFPQSAFFGKDSEELSESKKIYSSNSNLTLMARESLTRDFLAKAFPKNKLLFTPDIVFFLNKKLKFKKTKRFGILIILRQDKEKSVPETYINSLLKQLKSEYQITISDTVINKDIVIDKQNREQYVKNKLNQFAAHQLVITDRLHGMLFSLLTKTPCIVFNNNNGKVKFTYLNWMSDLNYIKLMGTDNFDQVLQEIRKLLQVKPITKDFDQNFNELTDYLKSLEDS</sequence>
<reference evidence="2 3" key="1">
    <citation type="journal article" date="2015" name="Genome Announc.">
        <title>Expanding the biotechnology potential of lactobacilli through comparative genomics of 213 strains and associated genera.</title>
        <authorList>
            <person name="Sun Z."/>
            <person name="Harris H.M."/>
            <person name="McCann A."/>
            <person name="Guo C."/>
            <person name="Argimon S."/>
            <person name="Zhang W."/>
            <person name="Yang X."/>
            <person name="Jeffery I.B."/>
            <person name="Cooney J.C."/>
            <person name="Kagawa T.F."/>
            <person name="Liu W."/>
            <person name="Song Y."/>
            <person name="Salvetti E."/>
            <person name="Wrobel A."/>
            <person name="Rasinkangas P."/>
            <person name="Parkhill J."/>
            <person name="Rea M.C."/>
            <person name="O'Sullivan O."/>
            <person name="Ritari J."/>
            <person name="Douillard F.P."/>
            <person name="Paul Ross R."/>
            <person name="Yang R."/>
            <person name="Briner A.E."/>
            <person name="Felis G.E."/>
            <person name="de Vos W.M."/>
            <person name="Barrangou R."/>
            <person name="Klaenhammer T.R."/>
            <person name="Caufield P.W."/>
            <person name="Cui Y."/>
            <person name="Zhang H."/>
            <person name="O'Toole P.W."/>
        </authorList>
    </citation>
    <scope>NUCLEOTIDE SEQUENCE [LARGE SCALE GENOMIC DNA]</scope>
    <source>
        <strain evidence="2 3">DSM 20253</strain>
    </source>
</reference>
<dbReference type="Proteomes" id="UP000051638">
    <property type="component" value="Unassembled WGS sequence"/>
</dbReference>
<keyword evidence="3" id="KW-1185">Reference proteome</keyword>
<name>A0A0R2D8G6_9LACO</name>
<gene>
    <name evidence="2" type="ORF">FC24_GL000012</name>
</gene>